<dbReference type="Proteomes" id="UP000739565">
    <property type="component" value="Unassembled WGS sequence"/>
</dbReference>
<dbReference type="FunFam" id="3.40.50.720:FF:000084">
    <property type="entry name" value="Short-chain dehydrogenase reductase"/>
    <property type="match status" value="1"/>
</dbReference>
<accession>A0A953NAC6</accession>
<sequence length="266" mass="28014">MSKKPSITVVTGGSSGIGAACVRHLAKRGDHVVSLDLPGTWSDEKMKPMGVQAYACNVTDDDGMRKVAEMIEATHGPVTALVNCAGILQHRLPPDRLTMTEWDRVVDIDLRGTYLACAIYGSRMVELGGGAIVNIASITSLRSSPLHAYGPAKAAVASMTACLAAEWGRSGVRINAISPGYVLTEALQAAIDRKDRNPEDLTSQAAMGRFVTPDEIADSVGFLLSPAAKAITGINLPVDAGWLAGSTWQTYGGVPPARNVQSEGRK</sequence>
<dbReference type="PROSITE" id="PS51257">
    <property type="entry name" value="PROKAR_LIPOPROTEIN"/>
    <property type="match status" value="1"/>
</dbReference>
<dbReference type="RefSeq" id="WP_259660042.1">
    <property type="nucleotide sequence ID" value="NZ_JAHXRI010000005.1"/>
</dbReference>
<protein>
    <submittedName>
        <fullName evidence="4">SDR family oxidoreductase</fullName>
    </submittedName>
</protein>
<dbReference type="CDD" id="cd05233">
    <property type="entry name" value="SDR_c"/>
    <property type="match status" value="1"/>
</dbReference>
<dbReference type="PANTHER" id="PTHR42760:SF115">
    <property type="entry name" value="3-OXOACYL-[ACYL-CARRIER-PROTEIN] REDUCTASE FABG"/>
    <property type="match status" value="1"/>
</dbReference>
<dbReference type="InterPro" id="IPR057326">
    <property type="entry name" value="KR_dom"/>
</dbReference>
<dbReference type="GO" id="GO:0016616">
    <property type="term" value="F:oxidoreductase activity, acting on the CH-OH group of donors, NAD or NADP as acceptor"/>
    <property type="evidence" value="ECO:0007669"/>
    <property type="project" value="TreeGrafter"/>
</dbReference>
<proteinExistence type="inferred from homology"/>
<dbReference type="Gene3D" id="3.40.50.720">
    <property type="entry name" value="NAD(P)-binding Rossmann-like Domain"/>
    <property type="match status" value="1"/>
</dbReference>
<organism evidence="4 5">
    <name type="scientific">Zwartia hollandica</name>
    <dbReference type="NCBI Taxonomy" id="324606"/>
    <lineage>
        <taxon>Bacteria</taxon>
        <taxon>Pseudomonadati</taxon>
        <taxon>Pseudomonadota</taxon>
        <taxon>Betaproteobacteria</taxon>
        <taxon>Burkholderiales</taxon>
        <taxon>Alcaligenaceae</taxon>
        <taxon>Zwartia</taxon>
    </lineage>
</organism>
<dbReference type="AlphaFoldDB" id="A0A953NAC6"/>
<evidence type="ECO:0000259" key="3">
    <source>
        <dbReference type="SMART" id="SM00822"/>
    </source>
</evidence>
<comment type="caution">
    <text evidence="4">The sequence shown here is derived from an EMBL/GenBank/DDBJ whole genome shotgun (WGS) entry which is preliminary data.</text>
</comment>
<reference evidence="4" key="1">
    <citation type="submission" date="2021-07" db="EMBL/GenBank/DDBJ databases">
        <title>New genus and species of the family Alcaligenaceae.</title>
        <authorList>
            <person name="Hahn M.W."/>
        </authorList>
    </citation>
    <scope>NUCLEOTIDE SEQUENCE</scope>
    <source>
        <strain evidence="4">LF4-65</strain>
    </source>
</reference>
<gene>
    <name evidence="4" type="ORF">KZZ10_03095</name>
</gene>
<dbReference type="PRINTS" id="PR00081">
    <property type="entry name" value="GDHRDH"/>
</dbReference>
<evidence type="ECO:0000313" key="5">
    <source>
        <dbReference type="Proteomes" id="UP000739565"/>
    </source>
</evidence>
<dbReference type="PRINTS" id="PR00080">
    <property type="entry name" value="SDRFAMILY"/>
</dbReference>
<dbReference type="SMART" id="SM00822">
    <property type="entry name" value="PKS_KR"/>
    <property type="match status" value="1"/>
</dbReference>
<dbReference type="EMBL" id="JAHXRI010000005">
    <property type="protein sequence ID" value="MBZ1349621.1"/>
    <property type="molecule type" value="Genomic_DNA"/>
</dbReference>
<evidence type="ECO:0000256" key="1">
    <source>
        <dbReference type="ARBA" id="ARBA00006484"/>
    </source>
</evidence>
<comment type="similarity">
    <text evidence="1">Belongs to the short-chain dehydrogenases/reductases (SDR) family.</text>
</comment>
<keyword evidence="2" id="KW-0560">Oxidoreductase</keyword>
<dbReference type="SUPFAM" id="SSF51735">
    <property type="entry name" value="NAD(P)-binding Rossmann-fold domains"/>
    <property type="match status" value="1"/>
</dbReference>
<name>A0A953NAC6_9BURK</name>
<dbReference type="Pfam" id="PF13561">
    <property type="entry name" value="adh_short_C2"/>
    <property type="match status" value="1"/>
</dbReference>
<evidence type="ECO:0000256" key="2">
    <source>
        <dbReference type="ARBA" id="ARBA00023002"/>
    </source>
</evidence>
<keyword evidence="5" id="KW-1185">Reference proteome</keyword>
<dbReference type="InterPro" id="IPR036291">
    <property type="entry name" value="NAD(P)-bd_dom_sf"/>
</dbReference>
<dbReference type="InterPro" id="IPR002347">
    <property type="entry name" value="SDR_fam"/>
</dbReference>
<evidence type="ECO:0000313" key="4">
    <source>
        <dbReference type="EMBL" id="MBZ1349621.1"/>
    </source>
</evidence>
<dbReference type="PANTHER" id="PTHR42760">
    <property type="entry name" value="SHORT-CHAIN DEHYDROGENASES/REDUCTASES FAMILY MEMBER"/>
    <property type="match status" value="1"/>
</dbReference>
<feature type="domain" description="Ketoreductase" evidence="3">
    <location>
        <begin position="6"/>
        <end position="180"/>
    </location>
</feature>